<dbReference type="HAMAP" id="MF_00815">
    <property type="entry name" value="ATP_synth_gamma_bact"/>
    <property type="match status" value="1"/>
</dbReference>
<evidence type="ECO:0000256" key="5">
    <source>
        <dbReference type="ARBA" id="ARBA00022781"/>
    </source>
</evidence>
<keyword evidence="8 10" id="KW-0139">CF(1)</keyword>
<dbReference type="Proteomes" id="UP001163387">
    <property type="component" value="Chromosome"/>
</dbReference>
<protein>
    <recommendedName>
        <fullName evidence="10">ATP synthase gamma chain</fullName>
    </recommendedName>
    <alternativeName>
        <fullName evidence="10">ATP synthase F1 sector gamma subunit</fullName>
    </alternativeName>
    <alternativeName>
        <fullName evidence="10">F-ATPase gamma subunit</fullName>
    </alternativeName>
</protein>
<evidence type="ECO:0000256" key="4">
    <source>
        <dbReference type="ARBA" id="ARBA00022448"/>
    </source>
</evidence>
<dbReference type="Gene3D" id="1.10.287.80">
    <property type="entry name" value="ATP synthase, gamma subunit, helix hairpin domain"/>
    <property type="match status" value="1"/>
</dbReference>
<organism evidence="11 12">
    <name type="scientific">Spiroplasma ixodetis</name>
    <dbReference type="NCBI Taxonomy" id="2141"/>
    <lineage>
        <taxon>Bacteria</taxon>
        <taxon>Bacillati</taxon>
        <taxon>Mycoplasmatota</taxon>
        <taxon>Mollicutes</taxon>
        <taxon>Entomoplasmatales</taxon>
        <taxon>Spiroplasmataceae</taxon>
        <taxon>Spiroplasma</taxon>
    </lineage>
</organism>
<evidence type="ECO:0000256" key="1">
    <source>
        <dbReference type="ARBA" id="ARBA00003456"/>
    </source>
</evidence>
<keyword evidence="6 10" id="KW-0406">Ion transport</keyword>
<dbReference type="NCBIfam" id="TIGR01146">
    <property type="entry name" value="ATPsyn_F1gamma"/>
    <property type="match status" value="1"/>
</dbReference>
<keyword evidence="12" id="KW-1185">Reference proteome</keyword>
<dbReference type="Pfam" id="PF00231">
    <property type="entry name" value="ATP-synt"/>
    <property type="match status" value="1"/>
</dbReference>
<comment type="function">
    <text evidence="1 10">Produces ATP from ADP in the presence of a proton gradient across the membrane. The gamma chain is believed to be important in regulating ATPase activity and the flow of protons through the CF(0) complex.</text>
</comment>
<dbReference type="InterPro" id="IPR000131">
    <property type="entry name" value="ATP_synth_F1_gsu"/>
</dbReference>
<sequence length="283" mass="31774">MAQSMEQIRQKIKSVNTSYKITKAMQLVSTAKLKKVGKRIEMIKPYYSEVYYTFNQLIPKLSNSIYLKTKDQVINKTIWVVFNSNLGLCGGFNNNLNKLVLEQYKPQDEIVAIGSKGVSYFTNHHCKIMQSYTEINIQSSYNDSQEISLLLLSKFNNKETDAIKIAYTKYVNTVTTIPTIIDLLPIVSIKTNQESNLIQTDFEPDANTVINSAIPLYVGAIVYGALVESQVSEQALRRLAMENASNNAKEMKDKLLVSYNRARQGAITQEISEIIGGADAQSS</sequence>
<evidence type="ECO:0000313" key="11">
    <source>
        <dbReference type="EMBL" id="BDT03023.1"/>
    </source>
</evidence>
<reference evidence="11 12" key="1">
    <citation type="journal article" date="2022" name="Front. Microbiol.">
        <title>Male-killing mechanisms vary between Spiroplasma species.</title>
        <authorList>
            <person name="Arai H."/>
            <person name="Inoue M."/>
            <person name="Kageyama D."/>
        </authorList>
    </citation>
    <scope>NUCLEOTIDE SEQUENCE [LARGE SCALE GENOMIC DNA]</scope>
    <source>
        <strain evidence="12">sHm</strain>
    </source>
</reference>
<keyword evidence="5 10" id="KW-0375">Hydrogen ion transport</keyword>
<comment type="subcellular location">
    <subcellularLocation>
        <location evidence="10">Cell membrane</location>
        <topology evidence="10">Peripheral membrane protein</topology>
    </subcellularLocation>
    <subcellularLocation>
        <location evidence="2">Membrane</location>
        <topology evidence="2">Peripheral membrane protein</topology>
    </subcellularLocation>
</comment>
<evidence type="ECO:0000256" key="9">
    <source>
        <dbReference type="ARBA" id="ARBA00023310"/>
    </source>
</evidence>
<dbReference type="CDD" id="cd12151">
    <property type="entry name" value="F1-ATPase_gamma"/>
    <property type="match status" value="1"/>
</dbReference>
<evidence type="ECO:0000256" key="2">
    <source>
        <dbReference type="ARBA" id="ARBA00004170"/>
    </source>
</evidence>
<comment type="subunit">
    <text evidence="10">F-type ATPases have 2 components, CF(1) - the catalytic core - and CF(0) - the membrane proton channel. CF(1) has five subunits: alpha(3), beta(3), gamma(1), delta(1), epsilon(1). CF(0) has three main subunits: a, b and c.</text>
</comment>
<dbReference type="RefSeq" id="WP_281749181.1">
    <property type="nucleotide sequence ID" value="NZ_AP026933.1"/>
</dbReference>
<dbReference type="EMBL" id="AP026933">
    <property type="protein sequence ID" value="BDT03023.1"/>
    <property type="molecule type" value="Genomic_DNA"/>
</dbReference>
<dbReference type="InterPro" id="IPR035968">
    <property type="entry name" value="ATP_synth_F1_ATPase_gsu"/>
</dbReference>
<keyword evidence="7 10" id="KW-0472">Membrane</keyword>
<gene>
    <name evidence="10 11" type="primary">atpG</name>
    <name evidence="11" type="ORF">SHM_06690</name>
</gene>
<dbReference type="PRINTS" id="PR00126">
    <property type="entry name" value="ATPASEGAMMA"/>
</dbReference>
<evidence type="ECO:0000256" key="10">
    <source>
        <dbReference type="HAMAP-Rule" id="MF_00815"/>
    </source>
</evidence>
<dbReference type="Gene3D" id="3.40.1380.10">
    <property type="match status" value="1"/>
</dbReference>
<accession>A0ABM8BTQ5</accession>
<keyword evidence="4 10" id="KW-0813">Transport</keyword>
<evidence type="ECO:0000256" key="8">
    <source>
        <dbReference type="ARBA" id="ARBA00023196"/>
    </source>
</evidence>
<dbReference type="PROSITE" id="PS00153">
    <property type="entry name" value="ATPASE_GAMMA"/>
    <property type="match status" value="1"/>
</dbReference>
<keyword evidence="10" id="KW-1003">Cell membrane</keyword>
<keyword evidence="9 10" id="KW-0066">ATP synthesis</keyword>
<evidence type="ECO:0000256" key="7">
    <source>
        <dbReference type="ARBA" id="ARBA00023136"/>
    </source>
</evidence>
<dbReference type="PANTHER" id="PTHR11693:SF22">
    <property type="entry name" value="ATP SYNTHASE SUBUNIT GAMMA, MITOCHONDRIAL"/>
    <property type="match status" value="1"/>
</dbReference>
<evidence type="ECO:0000313" key="12">
    <source>
        <dbReference type="Proteomes" id="UP001163387"/>
    </source>
</evidence>
<comment type="similarity">
    <text evidence="3 10">Belongs to the ATPase gamma chain family.</text>
</comment>
<evidence type="ECO:0000256" key="3">
    <source>
        <dbReference type="ARBA" id="ARBA00007681"/>
    </source>
</evidence>
<name>A0ABM8BTQ5_9MOLU</name>
<evidence type="ECO:0000256" key="6">
    <source>
        <dbReference type="ARBA" id="ARBA00023065"/>
    </source>
</evidence>
<dbReference type="SUPFAM" id="SSF52943">
    <property type="entry name" value="ATP synthase (F1-ATPase), gamma subunit"/>
    <property type="match status" value="1"/>
</dbReference>
<proteinExistence type="inferred from homology"/>
<dbReference type="InterPro" id="IPR023632">
    <property type="entry name" value="ATP_synth_F1_gsu_CS"/>
</dbReference>
<dbReference type="PANTHER" id="PTHR11693">
    <property type="entry name" value="ATP SYNTHASE GAMMA CHAIN"/>
    <property type="match status" value="1"/>
</dbReference>